<proteinExistence type="predicted"/>
<dbReference type="PANTHER" id="PTHR35371">
    <property type="entry name" value="INNER MEMBRANE PROTEIN"/>
    <property type="match status" value="1"/>
</dbReference>
<dbReference type="AlphaFoldDB" id="A0AAV9J8W4"/>
<sequence>MASYLPNLARDNISLYTIPIAWIVAIMPRFYALSTYTAATNKSNKPIALQPRDFSKIAADEQGLDNKTRQRIIRAEAAQANGFENLGLFAAAVAAGNAAGLEASTLNGVAIAYIVSRVVYNHVYIYNDLLPSQARTATFFVGVGCCMALFVQAGNKTKRTLL</sequence>
<keyword evidence="4 5" id="KW-0472">Membrane</keyword>
<dbReference type="EMBL" id="JAVFHQ010000056">
    <property type="protein sequence ID" value="KAK4541184.1"/>
    <property type="molecule type" value="Genomic_DNA"/>
</dbReference>
<protein>
    <submittedName>
        <fullName evidence="6">Uncharacterized protein</fullName>
    </submittedName>
</protein>
<dbReference type="Pfam" id="PF01124">
    <property type="entry name" value="MAPEG"/>
    <property type="match status" value="1"/>
</dbReference>
<evidence type="ECO:0000313" key="7">
    <source>
        <dbReference type="Proteomes" id="UP001324427"/>
    </source>
</evidence>
<evidence type="ECO:0000256" key="3">
    <source>
        <dbReference type="ARBA" id="ARBA00022989"/>
    </source>
</evidence>
<dbReference type="InterPro" id="IPR023352">
    <property type="entry name" value="MAPEG-like_dom_sf"/>
</dbReference>
<dbReference type="Gene3D" id="1.20.120.550">
    <property type="entry name" value="Membrane associated eicosanoid/glutathione metabolism-like domain"/>
    <property type="match status" value="1"/>
</dbReference>
<evidence type="ECO:0000256" key="2">
    <source>
        <dbReference type="ARBA" id="ARBA00022692"/>
    </source>
</evidence>
<keyword evidence="7" id="KW-1185">Reference proteome</keyword>
<evidence type="ECO:0000313" key="6">
    <source>
        <dbReference type="EMBL" id="KAK4541184.1"/>
    </source>
</evidence>
<dbReference type="GO" id="GO:0016020">
    <property type="term" value="C:membrane"/>
    <property type="evidence" value="ECO:0007669"/>
    <property type="project" value="UniProtKB-SubCell"/>
</dbReference>
<evidence type="ECO:0000256" key="5">
    <source>
        <dbReference type="SAM" id="Phobius"/>
    </source>
</evidence>
<organism evidence="6 7">
    <name type="scientific">Oleoguttula mirabilis</name>
    <dbReference type="NCBI Taxonomy" id="1507867"/>
    <lineage>
        <taxon>Eukaryota</taxon>
        <taxon>Fungi</taxon>
        <taxon>Dikarya</taxon>
        <taxon>Ascomycota</taxon>
        <taxon>Pezizomycotina</taxon>
        <taxon>Dothideomycetes</taxon>
        <taxon>Dothideomycetidae</taxon>
        <taxon>Mycosphaerellales</taxon>
        <taxon>Teratosphaeriaceae</taxon>
        <taxon>Oleoguttula</taxon>
    </lineage>
</organism>
<dbReference type="SUPFAM" id="SSF161084">
    <property type="entry name" value="MAPEG domain-like"/>
    <property type="match status" value="1"/>
</dbReference>
<accession>A0AAV9J8W4</accession>
<evidence type="ECO:0000256" key="4">
    <source>
        <dbReference type="ARBA" id="ARBA00023136"/>
    </source>
</evidence>
<comment type="subcellular location">
    <subcellularLocation>
        <location evidence="1">Membrane</location>
    </subcellularLocation>
</comment>
<comment type="caution">
    <text evidence="6">The sequence shown here is derived from an EMBL/GenBank/DDBJ whole genome shotgun (WGS) entry which is preliminary data.</text>
</comment>
<dbReference type="PANTHER" id="PTHR35371:SF1">
    <property type="entry name" value="BLR7753 PROTEIN"/>
    <property type="match status" value="1"/>
</dbReference>
<keyword evidence="3 5" id="KW-1133">Transmembrane helix</keyword>
<reference evidence="6 7" key="1">
    <citation type="submission" date="2021-11" db="EMBL/GenBank/DDBJ databases">
        <title>Black yeast isolated from Biological Soil Crust.</title>
        <authorList>
            <person name="Kurbessoian T."/>
        </authorList>
    </citation>
    <scope>NUCLEOTIDE SEQUENCE [LARGE SCALE GENOMIC DNA]</scope>
    <source>
        <strain evidence="6 7">CCFEE 5522</strain>
    </source>
</reference>
<keyword evidence="2 5" id="KW-0812">Transmembrane</keyword>
<dbReference type="InterPro" id="IPR001129">
    <property type="entry name" value="Membr-assoc_MAPEG"/>
</dbReference>
<feature type="transmembrane region" description="Helical" evidence="5">
    <location>
        <begin position="13"/>
        <end position="32"/>
    </location>
</feature>
<gene>
    <name evidence="6" type="ORF">LTR36_008258</name>
</gene>
<dbReference type="Proteomes" id="UP001324427">
    <property type="component" value="Unassembled WGS sequence"/>
</dbReference>
<evidence type="ECO:0000256" key="1">
    <source>
        <dbReference type="ARBA" id="ARBA00004370"/>
    </source>
</evidence>
<name>A0AAV9J8W4_9PEZI</name>